<dbReference type="PANTHER" id="PTHR30087">
    <property type="entry name" value="INNER MEMBRANE PROTEIN"/>
    <property type="match status" value="1"/>
</dbReference>
<proteinExistence type="predicted"/>
<name>A0ABS2GH64_9FIRM</name>
<gene>
    <name evidence="1" type="ORF">H6A01_03965</name>
</gene>
<sequence length="178" mass="19369">MQQTRNVSAIADIIQRIRDGASRKKREKILISACLMGEACRYDGGHNYKQIVEKIKTMGDIISFCPEEAGGLSTPRTPAERCGLRVITADGDDVTEAFEKGAKQAVTLAIREDCCLAIMKSKSPSCGNGTIYDGTFTHTLRSGDGVTVEALRAVGIEVITEAEAAIYFTDTHDTHQRK</sequence>
<dbReference type="EMBL" id="JACJLA010000005">
    <property type="protein sequence ID" value="MBM6912488.1"/>
    <property type="molecule type" value="Genomic_DNA"/>
</dbReference>
<dbReference type="Proteomes" id="UP000707138">
    <property type="component" value="Unassembled WGS sequence"/>
</dbReference>
<evidence type="ECO:0000313" key="1">
    <source>
        <dbReference type="EMBL" id="MBM6912488.1"/>
    </source>
</evidence>
<comment type="caution">
    <text evidence="1">The sequence shown here is derived from an EMBL/GenBank/DDBJ whole genome shotgun (WGS) entry which is preliminary data.</text>
</comment>
<organism evidence="1 2">
    <name type="scientific">Veillonella magna</name>
    <dbReference type="NCBI Taxonomy" id="464322"/>
    <lineage>
        <taxon>Bacteria</taxon>
        <taxon>Bacillati</taxon>
        <taxon>Bacillota</taxon>
        <taxon>Negativicutes</taxon>
        <taxon>Veillonellales</taxon>
        <taxon>Veillonellaceae</taxon>
        <taxon>Veillonella</taxon>
    </lineage>
</organism>
<protein>
    <submittedName>
        <fullName evidence="1">DUF523 domain-containing protein</fullName>
    </submittedName>
</protein>
<reference evidence="1 2" key="1">
    <citation type="journal article" date="2021" name="Sci. Rep.">
        <title>The distribution of antibiotic resistance genes in chicken gut microbiota commensals.</title>
        <authorList>
            <person name="Juricova H."/>
            <person name="Matiasovicova J."/>
            <person name="Kubasova T."/>
            <person name="Cejkova D."/>
            <person name="Rychlik I."/>
        </authorList>
    </citation>
    <scope>NUCLEOTIDE SEQUENCE [LARGE SCALE GENOMIC DNA]</scope>
    <source>
        <strain evidence="1 2">An537</strain>
    </source>
</reference>
<evidence type="ECO:0000313" key="2">
    <source>
        <dbReference type="Proteomes" id="UP000707138"/>
    </source>
</evidence>
<accession>A0ABS2GH64</accession>
<dbReference type="Pfam" id="PF04463">
    <property type="entry name" value="2-thiour_desulf"/>
    <property type="match status" value="1"/>
</dbReference>
<keyword evidence="2" id="KW-1185">Reference proteome</keyword>
<dbReference type="PANTHER" id="PTHR30087:SF1">
    <property type="entry name" value="HYPOTHETICAL CYTOSOLIC PROTEIN"/>
    <property type="match status" value="1"/>
</dbReference>
<dbReference type="InterPro" id="IPR007553">
    <property type="entry name" value="2-thiour_desulf"/>
</dbReference>